<accession>A0ACB0M0Q5</accession>
<name>A0ACB0M0Q5_TRIPR</name>
<protein>
    <submittedName>
        <fullName evidence="1">Uncharacterized protein</fullName>
    </submittedName>
</protein>
<comment type="caution">
    <text evidence="1">The sequence shown here is derived from an EMBL/GenBank/DDBJ whole genome shotgun (WGS) entry which is preliminary data.</text>
</comment>
<dbReference type="EMBL" id="CASHSV030000716">
    <property type="protein sequence ID" value="CAJ2674300.1"/>
    <property type="molecule type" value="Genomic_DNA"/>
</dbReference>
<evidence type="ECO:0000313" key="1">
    <source>
        <dbReference type="EMBL" id="CAJ2674300.1"/>
    </source>
</evidence>
<proteinExistence type="predicted"/>
<gene>
    <name evidence="1" type="ORF">MILVUS5_LOCUS37581</name>
</gene>
<sequence>MKTNTIGDKIGEWKWETGKGNWERNLKNEDEDVCMREDVHMKELFKCLFFTNKKKK</sequence>
<dbReference type="Proteomes" id="UP001177021">
    <property type="component" value="Unassembled WGS sequence"/>
</dbReference>
<keyword evidence="2" id="KW-1185">Reference proteome</keyword>
<reference evidence="1" key="1">
    <citation type="submission" date="2023-10" db="EMBL/GenBank/DDBJ databases">
        <authorList>
            <person name="Rodriguez Cubillos JULIANA M."/>
            <person name="De Vega J."/>
        </authorList>
    </citation>
    <scope>NUCLEOTIDE SEQUENCE</scope>
</reference>
<evidence type="ECO:0000313" key="2">
    <source>
        <dbReference type="Proteomes" id="UP001177021"/>
    </source>
</evidence>
<organism evidence="1 2">
    <name type="scientific">Trifolium pratense</name>
    <name type="common">Red clover</name>
    <dbReference type="NCBI Taxonomy" id="57577"/>
    <lineage>
        <taxon>Eukaryota</taxon>
        <taxon>Viridiplantae</taxon>
        <taxon>Streptophyta</taxon>
        <taxon>Embryophyta</taxon>
        <taxon>Tracheophyta</taxon>
        <taxon>Spermatophyta</taxon>
        <taxon>Magnoliopsida</taxon>
        <taxon>eudicotyledons</taxon>
        <taxon>Gunneridae</taxon>
        <taxon>Pentapetalae</taxon>
        <taxon>rosids</taxon>
        <taxon>fabids</taxon>
        <taxon>Fabales</taxon>
        <taxon>Fabaceae</taxon>
        <taxon>Papilionoideae</taxon>
        <taxon>50 kb inversion clade</taxon>
        <taxon>NPAAA clade</taxon>
        <taxon>Hologalegina</taxon>
        <taxon>IRL clade</taxon>
        <taxon>Trifolieae</taxon>
        <taxon>Trifolium</taxon>
    </lineage>
</organism>